<dbReference type="EMBL" id="JAFGIX010000009">
    <property type="protein sequence ID" value="MBN1571975.1"/>
    <property type="molecule type" value="Genomic_DNA"/>
</dbReference>
<keyword evidence="8 9" id="KW-0472">Membrane</keyword>
<keyword evidence="2 9" id="KW-0813">Transport</keyword>
<evidence type="ECO:0000256" key="2">
    <source>
        <dbReference type="ARBA" id="ARBA00022448"/>
    </source>
</evidence>
<organism evidence="10 11">
    <name type="scientific">Candidatus Zymogenus saltonus</name>
    <dbReference type="NCBI Taxonomy" id="2844893"/>
    <lineage>
        <taxon>Bacteria</taxon>
        <taxon>Deltaproteobacteria</taxon>
        <taxon>Candidatus Zymogenia</taxon>
        <taxon>Candidatus Zymogeniales</taxon>
        <taxon>Candidatus Zymogenaceae</taxon>
        <taxon>Candidatus Zymogenus</taxon>
    </lineage>
</organism>
<dbReference type="NCBIfam" id="NF011430">
    <property type="entry name" value="PRK14861.1"/>
    <property type="match status" value="1"/>
</dbReference>
<dbReference type="HAMAP" id="MF_00236">
    <property type="entry name" value="TatA_E"/>
    <property type="match status" value="1"/>
</dbReference>
<dbReference type="GO" id="GO:0033281">
    <property type="term" value="C:TAT protein transport complex"/>
    <property type="evidence" value="ECO:0007669"/>
    <property type="project" value="UniProtKB-UniRule"/>
</dbReference>
<evidence type="ECO:0000256" key="7">
    <source>
        <dbReference type="ARBA" id="ARBA00023010"/>
    </source>
</evidence>
<evidence type="ECO:0000256" key="9">
    <source>
        <dbReference type="HAMAP-Rule" id="MF_00236"/>
    </source>
</evidence>
<dbReference type="PRINTS" id="PR01506">
    <property type="entry name" value="TATBPROTEIN"/>
</dbReference>
<evidence type="ECO:0000256" key="4">
    <source>
        <dbReference type="ARBA" id="ARBA00022692"/>
    </source>
</evidence>
<dbReference type="GO" id="GO:0043953">
    <property type="term" value="P:protein transport by the Tat complex"/>
    <property type="evidence" value="ECO:0007669"/>
    <property type="project" value="UniProtKB-UniRule"/>
</dbReference>
<proteinExistence type="inferred from homology"/>
<dbReference type="Proteomes" id="UP000809273">
    <property type="component" value="Unassembled WGS sequence"/>
</dbReference>
<keyword evidence="3 9" id="KW-1003">Cell membrane</keyword>
<keyword evidence="5 9" id="KW-0653">Protein transport</keyword>
<evidence type="ECO:0000256" key="6">
    <source>
        <dbReference type="ARBA" id="ARBA00022989"/>
    </source>
</evidence>
<sequence>MFGLGMPELIIILVLALLIFGAGKLPEVGASLGKGIRNFKKGISSIDDEIKRDEPDRPEEIEKKG</sequence>
<keyword evidence="7 9" id="KW-0811">Translocation</keyword>
<evidence type="ECO:0000313" key="10">
    <source>
        <dbReference type="EMBL" id="MBN1571975.1"/>
    </source>
</evidence>
<comment type="caution">
    <text evidence="10">The sequence shown here is derived from an EMBL/GenBank/DDBJ whole genome shotgun (WGS) entry which is preliminary data.</text>
</comment>
<evidence type="ECO:0000256" key="5">
    <source>
        <dbReference type="ARBA" id="ARBA00022927"/>
    </source>
</evidence>
<keyword evidence="6 9" id="KW-1133">Transmembrane helix</keyword>
<evidence type="ECO:0000256" key="8">
    <source>
        <dbReference type="ARBA" id="ARBA00023136"/>
    </source>
</evidence>
<evidence type="ECO:0000256" key="1">
    <source>
        <dbReference type="ARBA" id="ARBA00004162"/>
    </source>
</evidence>
<comment type="similarity">
    <text evidence="9">Belongs to the TatA/E family.</text>
</comment>
<comment type="function">
    <text evidence="9">Part of the twin-arginine translocation (Tat) system that transports large folded proteins containing a characteristic twin-arginine motif in their signal peptide across membranes. TatA could form the protein-conducting channel of the Tat system.</text>
</comment>
<dbReference type="NCBIfam" id="TIGR01411">
    <property type="entry name" value="tatAE"/>
    <property type="match status" value="1"/>
</dbReference>
<dbReference type="PANTHER" id="PTHR42982:SF1">
    <property type="entry name" value="SEC-INDEPENDENT PROTEIN TRANSLOCASE PROTEIN TATA"/>
    <property type="match status" value="1"/>
</dbReference>
<reference evidence="10" key="2">
    <citation type="submission" date="2021-01" db="EMBL/GenBank/DDBJ databases">
        <authorList>
            <person name="Hahn C.R."/>
            <person name="Youssef N.H."/>
            <person name="Elshahed M."/>
        </authorList>
    </citation>
    <scope>NUCLEOTIDE SEQUENCE</scope>
    <source>
        <strain evidence="10">Zod_Metabat.24</strain>
    </source>
</reference>
<protein>
    <recommendedName>
        <fullName evidence="9">Sec-independent protein translocase protein TatA</fullName>
    </recommendedName>
</protein>
<dbReference type="InterPro" id="IPR006312">
    <property type="entry name" value="TatA/E"/>
</dbReference>
<dbReference type="Gene3D" id="1.20.5.3310">
    <property type="match status" value="1"/>
</dbReference>
<name>A0A9D8KA64_9DELT</name>
<dbReference type="InterPro" id="IPR003369">
    <property type="entry name" value="TatA/B/E"/>
</dbReference>
<dbReference type="Pfam" id="PF02416">
    <property type="entry name" value="TatA_B_E"/>
    <property type="match status" value="1"/>
</dbReference>
<reference evidence="10" key="1">
    <citation type="journal article" date="2021" name="Environ. Microbiol.">
        <title>Genomic characterization of three novel Desulfobacterota classes expand the metabolic and phylogenetic diversity of the phylum.</title>
        <authorList>
            <person name="Murphy C.L."/>
            <person name="Biggerstaff J."/>
            <person name="Eichhorn A."/>
            <person name="Ewing E."/>
            <person name="Shahan R."/>
            <person name="Soriano D."/>
            <person name="Stewart S."/>
            <person name="VanMol K."/>
            <person name="Walker R."/>
            <person name="Walters P."/>
            <person name="Elshahed M.S."/>
            <person name="Youssef N.H."/>
        </authorList>
    </citation>
    <scope>NUCLEOTIDE SEQUENCE</scope>
    <source>
        <strain evidence="10">Zod_Metabat.24</strain>
    </source>
</reference>
<comment type="subunit">
    <text evidence="9">Forms a complex with TatC.</text>
</comment>
<keyword evidence="4 9" id="KW-0812">Transmembrane</keyword>
<accession>A0A9D8KA64</accession>
<dbReference type="GO" id="GO:0008320">
    <property type="term" value="F:protein transmembrane transporter activity"/>
    <property type="evidence" value="ECO:0007669"/>
    <property type="project" value="UniProtKB-UniRule"/>
</dbReference>
<comment type="subcellular location">
    <subcellularLocation>
        <location evidence="1 9">Cell membrane</location>
        <topology evidence="1 9">Single-pass membrane protein</topology>
    </subcellularLocation>
</comment>
<gene>
    <name evidence="9 10" type="primary">tatA</name>
    <name evidence="10" type="ORF">JW984_02125</name>
</gene>
<dbReference type="PANTHER" id="PTHR42982">
    <property type="entry name" value="SEC-INDEPENDENT PROTEIN TRANSLOCASE PROTEIN TATA"/>
    <property type="match status" value="1"/>
</dbReference>
<evidence type="ECO:0000256" key="3">
    <source>
        <dbReference type="ARBA" id="ARBA00022475"/>
    </source>
</evidence>
<dbReference type="AlphaFoldDB" id="A0A9D8KA64"/>
<evidence type="ECO:0000313" key="11">
    <source>
        <dbReference type="Proteomes" id="UP000809273"/>
    </source>
</evidence>